<keyword evidence="3" id="KW-1185">Reference proteome</keyword>
<evidence type="ECO:0000313" key="3">
    <source>
        <dbReference type="Proteomes" id="UP000588068"/>
    </source>
</evidence>
<sequence length="200" mass="22799">MIEPRPIVLEYRGIRLEPLTEEHLPGIAKAASDGELWKLWFTAVPTPDGVRKWFEFAMEGLKAGHMLPWAVRELASGEIVGSTRYHDIIAPVDRVEIGYTFYAQSRQRSSVNTTCKLMLMMHAFDTLGCKVVGWRTDNFNFRSQRAIEALGAKKDGVIRHSQARKDGTVRDTVMYSVLASEWPDVKRHLELRLARNASRE</sequence>
<comment type="caution">
    <text evidence="2">The sequence shown here is derived from an EMBL/GenBank/DDBJ whole genome shotgun (WGS) entry which is preliminary data.</text>
</comment>
<dbReference type="InterPro" id="IPR016181">
    <property type="entry name" value="Acyl_CoA_acyltransferase"/>
</dbReference>
<reference evidence="2 3" key="1">
    <citation type="submission" date="2020-08" db="EMBL/GenBank/DDBJ databases">
        <title>Genomic Encyclopedia of Type Strains, Phase IV (KMG-IV): sequencing the most valuable type-strain genomes for metagenomic binning, comparative biology and taxonomic classification.</title>
        <authorList>
            <person name="Goeker M."/>
        </authorList>
    </citation>
    <scope>NUCLEOTIDE SEQUENCE [LARGE SCALE GENOMIC DNA]</scope>
    <source>
        <strain evidence="2 3">DSM 26723</strain>
    </source>
</reference>
<protein>
    <submittedName>
        <fullName evidence="2">RimJ/RimL family protein N-acetyltransferase</fullName>
    </submittedName>
</protein>
<dbReference type="EMBL" id="JACHHZ010000001">
    <property type="protein sequence ID" value="MBB6091402.1"/>
    <property type="molecule type" value="Genomic_DNA"/>
</dbReference>
<dbReference type="PANTHER" id="PTHR43610:SF1">
    <property type="entry name" value="N-ACETYLTRANSFERASE DOMAIN-CONTAINING PROTEIN"/>
    <property type="match status" value="1"/>
</dbReference>
<dbReference type="Proteomes" id="UP000588068">
    <property type="component" value="Unassembled WGS sequence"/>
</dbReference>
<dbReference type="RefSeq" id="WP_184329203.1">
    <property type="nucleotide sequence ID" value="NZ_JACHHZ010000001.1"/>
</dbReference>
<name>A0A841HGP3_9GAMM</name>
<accession>A0A841HGP3</accession>
<feature type="domain" description="N-acetyltransferase" evidence="1">
    <location>
        <begin position="15"/>
        <end position="153"/>
    </location>
</feature>
<dbReference type="InterPro" id="IPR000182">
    <property type="entry name" value="GNAT_dom"/>
</dbReference>
<gene>
    <name evidence="2" type="ORF">HNQ60_000248</name>
</gene>
<evidence type="ECO:0000313" key="2">
    <source>
        <dbReference type="EMBL" id="MBB6091402.1"/>
    </source>
</evidence>
<keyword evidence="2" id="KW-0808">Transferase</keyword>
<proteinExistence type="predicted"/>
<dbReference type="SUPFAM" id="SSF55729">
    <property type="entry name" value="Acyl-CoA N-acyltransferases (Nat)"/>
    <property type="match status" value="1"/>
</dbReference>
<evidence type="ECO:0000259" key="1">
    <source>
        <dbReference type="Pfam" id="PF13302"/>
    </source>
</evidence>
<dbReference type="AlphaFoldDB" id="A0A841HGP3"/>
<organism evidence="2 3">
    <name type="scientific">Povalibacter uvarum</name>
    <dbReference type="NCBI Taxonomy" id="732238"/>
    <lineage>
        <taxon>Bacteria</taxon>
        <taxon>Pseudomonadati</taxon>
        <taxon>Pseudomonadota</taxon>
        <taxon>Gammaproteobacteria</taxon>
        <taxon>Steroidobacterales</taxon>
        <taxon>Steroidobacteraceae</taxon>
        <taxon>Povalibacter</taxon>
    </lineage>
</organism>
<dbReference type="Gene3D" id="3.40.630.30">
    <property type="match status" value="1"/>
</dbReference>
<dbReference type="PANTHER" id="PTHR43610">
    <property type="entry name" value="BLL6696 PROTEIN"/>
    <property type="match status" value="1"/>
</dbReference>
<dbReference type="GO" id="GO:0016747">
    <property type="term" value="F:acyltransferase activity, transferring groups other than amino-acyl groups"/>
    <property type="evidence" value="ECO:0007669"/>
    <property type="project" value="InterPro"/>
</dbReference>
<dbReference type="Pfam" id="PF13302">
    <property type="entry name" value="Acetyltransf_3"/>
    <property type="match status" value="1"/>
</dbReference>